<dbReference type="SUPFAM" id="SSF81321">
    <property type="entry name" value="Family A G protein-coupled receptor-like"/>
    <property type="match status" value="1"/>
</dbReference>
<feature type="domain" description="G-protein coupled receptors family 1 profile" evidence="12">
    <location>
        <begin position="318"/>
        <end position="384"/>
    </location>
</feature>
<dbReference type="GO" id="GO:0030425">
    <property type="term" value="C:dendrite"/>
    <property type="evidence" value="ECO:0007669"/>
    <property type="project" value="TreeGrafter"/>
</dbReference>
<evidence type="ECO:0000256" key="7">
    <source>
        <dbReference type="ARBA" id="ARBA00023136"/>
    </source>
</evidence>
<comment type="similarity">
    <text evidence="2">Belongs to the G-protein coupled receptor 1 family.</text>
</comment>
<dbReference type="GO" id="GO:0007187">
    <property type="term" value="P:G protein-coupled receptor signaling pathway, coupled to cyclic nucleotide second messenger"/>
    <property type="evidence" value="ECO:0007669"/>
    <property type="project" value="TreeGrafter"/>
</dbReference>
<keyword evidence="9" id="KW-0807">Transducer</keyword>
<feature type="compositionally biased region" description="Polar residues" evidence="10">
    <location>
        <begin position="269"/>
        <end position="317"/>
    </location>
</feature>
<dbReference type="EnsemblMetazoa" id="tetur05g08720.1">
    <property type="protein sequence ID" value="tetur05g08720.1"/>
    <property type="gene ID" value="tetur05g08720"/>
</dbReference>
<dbReference type="eggNOG" id="KOG4220">
    <property type="taxonomic scope" value="Eukaryota"/>
</dbReference>
<evidence type="ECO:0000256" key="1">
    <source>
        <dbReference type="ARBA" id="ARBA00004651"/>
    </source>
</evidence>
<keyword evidence="4 11" id="KW-0812">Transmembrane</keyword>
<reference evidence="13" key="2">
    <citation type="submission" date="2015-06" db="UniProtKB">
        <authorList>
            <consortium name="EnsemblMetazoa"/>
        </authorList>
    </citation>
    <scope>IDENTIFICATION</scope>
</reference>
<evidence type="ECO:0000256" key="5">
    <source>
        <dbReference type="ARBA" id="ARBA00022989"/>
    </source>
</evidence>
<evidence type="ECO:0000259" key="12">
    <source>
        <dbReference type="PROSITE" id="PS50262"/>
    </source>
</evidence>
<evidence type="ECO:0000256" key="11">
    <source>
        <dbReference type="SAM" id="Phobius"/>
    </source>
</evidence>
<name>T1K660_TETUR</name>
<dbReference type="GO" id="GO:0045202">
    <property type="term" value="C:synapse"/>
    <property type="evidence" value="ECO:0007669"/>
    <property type="project" value="TreeGrafter"/>
</dbReference>
<evidence type="ECO:0000313" key="13">
    <source>
        <dbReference type="EnsemblMetazoa" id="tetur05g08720.1"/>
    </source>
</evidence>
<protein>
    <recommendedName>
        <fullName evidence="12">G-protein coupled receptors family 1 profile domain-containing protein</fullName>
    </recommendedName>
</protein>
<comment type="subcellular location">
    <subcellularLocation>
        <location evidence="1">Cell membrane</location>
        <topology evidence="1">Multi-pass membrane protein</topology>
    </subcellularLocation>
</comment>
<sequence>MIALYWRIWRETEKRYRDLTTLFLVSTVGASKGSSGNGFSGGARGIGGSGMVVLSRKNTSSSSEGQVITTTTTTTSNDKRSASFEAKSLSCKSTSWWLCWTKSKSHFTDCDCDQSETVSTGKGNRNFRYRLSHRKNKTHYDRNHSGYTYNTVKNVSSVNVASHNNSNKIVSREDDISPSQTSTGTGELADSLKGSESIYTIVIKLYGDEDHNHTIKMIEHSDTLESDKNLYCPGSTVADVQQRQQHHQPLQFQSHHYNVKTRHSNQFNHQHSLEQGSTSSGSTIAKSPGNLSISGSGSNPRRLTSNPSGTSIHPQQPKSERKAAKTLSAILLAFAITWTPYNVLVLINSLSGRSDDGEKIVPKSLWDFCYYLCYINSTINPLCYALCNATFRRTYIRILKCKWSSKKNKQHRRQKHWNLE</sequence>
<keyword evidence="3" id="KW-1003">Cell membrane</keyword>
<feature type="transmembrane region" description="Helical" evidence="11">
    <location>
        <begin position="327"/>
        <end position="348"/>
    </location>
</feature>
<keyword evidence="5 11" id="KW-1133">Transmembrane helix</keyword>
<dbReference type="STRING" id="32264.T1K660"/>
<evidence type="ECO:0000256" key="9">
    <source>
        <dbReference type="ARBA" id="ARBA00023224"/>
    </source>
</evidence>
<evidence type="ECO:0000256" key="4">
    <source>
        <dbReference type="ARBA" id="ARBA00022692"/>
    </source>
</evidence>
<evidence type="ECO:0000256" key="8">
    <source>
        <dbReference type="ARBA" id="ARBA00023170"/>
    </source>
</evidence>
<reference evidence="14" key="1">
    <citation type="submission" date="2011-08" db="EMBL/GenBank/DDBJ databases">
        <authorList>
            <person name="Rombauts S."/>
        </authorList>
    </citation>
    <scope>NUCLEOTIDE SEQUENCE</scope>
    <source>
        <strain evidence="14">London</strain>
    </source>
</reference>
<feature type="region of interest" description="Disordered" evidence="10">
    <location>
        <begin position="269"/>
        <end position="320"/>
    </location>
</feature>
<dbReference type="Proteomes" id="UP000015104">
    <property type="component" value="Unassembled WGS sequence"/>
</dbReference>
<evidence type="ECO:0000256" key="10">
    <source>
        <dbReference type="SAM" id="MobiDB-lite"/>
    </source>
</evidence>
<dbReference type="PANTHER" id="PTHR24247">
    <property type="entry name" value="5-HYDROXYTRYPTAMINE RECEPTOR"/>
    <property type="match status" value="1"/>
</dbReference>
<feature type="transmembrane region" description="Helical" evidence="11">
    <location>
        <begin position="368"/>
        <end position="387"/>
    </location>
</feature>
<accession>T1K660</accession>
<evidence type="ECO:0000256" key="3">
    <source>
        <dbReference type="ARBA" id="ARBA00022475"/>
    </source>
</evidence>
<dbReference type="PRINTS" id="PR00237">
    <property type="entry name" value="GPCRRHODOPSN"/>
</dbReference>
<dbReference type="InterPro" id="IPR017452">
    <property type="entry name" value="GPCR_Rhodpsn_7TM"/>
</dbReference>
<dbReference type="AlphaFoldDB" id="T1K660"/>
<dbReference type="PROSITE" id="PS50262">
    <property type="entry name" value="G_PROTEIN_RECEP_F1_2"/>
    <property type="match status" value="1"/>
</dbReference>
<dbReference type="GO" id="GO:0005886">
    <property type="term" value="C:plasma membrane"/>
    <property type="evidence" value="ECO:0007669"/>
    <property type="project" value="UniProtKB-SubCell"/>
</dbReference>
<dbReference type="GO" id="GO:0007197">
    <property type="term" value="P:adenylate cyclase-inhibiting G protein-coupled acetylcholine receptor signaling pathway"/>
    <property type="evidence" value="ECO:0007669"/>
    <property type="project" value="TreeGrafter"/>
</dbReference>
<evidence type="ECO:0000256" key="2">
    <source>
        <dbReference type="ARBA" id="ARBA00010663"/>
    </source>
</evidence>
<dbReference type="Gene3D" id="1.20.1070.10">
    <property type="entry name" value="Rhodopsin 7-helix transmembrane proteins"/>
    <property type="match status" value="1"/>
</dbReference>
<keyword evidence="8" id="KW-0675">Receptor</keyword>
<evidence type="ECO:0000313" key="14">
    <source>
        <dbReference type="Proteomes" id="UP000015104"/>
    </source>
</evidence>
<keyword evidence="7 11" id="KW-0472">Membrane</keyword>
<keyword evidence="6" id="KW-0297">G-protein coupled receptor</keyword>
<dbReference type="GO" id="GO:0016907">
    <property type="term" value="F:G protein-coupled acetylcholine receptor activity"/>
    <property type="evidence" value="ECO:0007669"/>
    <property type="project" value="TreeGrafter"/>
</dbReference>
<dbReference type="InterPro" id="IPR000276">
    <property type="entry name" value="GPCR_Rhodpsn"/>
</dbReference>
<dbReference type="EMBL" id="CAEY01001592">
    <property type="status" value="NOT_ANNOTATED_CDS"/>
    <property type="molecule type" value="Genomic_DNA"/>
</dbReference>
<dbReference type="HOGENOM" id="CLU_654404_0_0_1"/>
<keyword evidence="14" id="KW-1185">Reference proteome</keyword>
<dbReference type="PANTHER" id="PTHR24247:SF265">
    <property type="entry name" value="MUSCARINIC ACETYLCHOLINE RECEPTOR DM1"/>
    <property type="match status" value="1"/>
</dbReference>
<organism evidence="13 14">
    <name type="scientific">Tetranychus urticae</name>
    <name type="common">Two-spotted spider mite</name>
    <dbReference type="NCBI Taxonomy" id="32264"/>
    <lineage>
        <taxon>Eukaryota</taxon>
        <taxon>Metazoa</taxon>
        <taxon>Ecdysozoa</taxon>
        <taxon>Arthropoda</taxon>
        <taxon>Chelicerata</taxon>
        <taxon>Arachnida</taxon>
        <taxon>Acari</taxon>
        <taxon>Acariformes</taxon>
        <taxon>Trombidiformes</taxon>
        <taxon>Prostigmata</taxon>
        <taxon>Eleutherengona</taxon>
        <taxon>Raphignathae</taxon>
        <taxon>Tetranychoidea</taxon>
        <taxon>Tetranychidae</taxon>
        <taxon>Tetranychus</taxon>
    </lineage>
</organism>
<dbReference type="GO" id="GO:0004993">
    <property type="term" value="F:G protein-coupled serotonin receptor activity"/>
    <property type="evidence" value="ECO:0007669"/>
    <property type="project" value="TreeGrafter"/>
</dbReference>
<evidence type="ECO:0000256" key="6">
    <source>
        <dbReference type="ARBA" id="ARBA00023040"/>
    </source>
</evidence>
<dbReference type="Pfam" id="PF00001">
    <property type="entry name" value="7tm_1"/>
    <property type="match status" value="1"/>
</dbReference>
<proteinExistence type="inferred from homology"/>